<proteinExistence type="predicted"/>
<accession>A0A6J4TAY8</accession>
<organism evidence="2">
    <name type="scientific">uncultured Solirubrobacteraceae bacterium</name>
    <dbReference type="NCBI Taxonomy" id="1162706"/>
    <lineage>
        <taxon>Bacteria</taxon>
        <taxon>Bacillati</taxon>
        <taxon>Actinomycetota</taxon>
        <taxon>Thermoleophilia</taxon>
        <taxon>Solirubrobacterales</taxon>
        <taxon>Solirubrobacteraceae</taxon>
        <taxon>environmental samples</taxon>
    </lineage>
</organism>
<protein>
    <recommendedName>
        <fullName evidence="1">Glycosyltransferase 2-like domain-containing protein</fullName>
    </recommendedName>
</protein>
<gene>
    <name evidence="2" type="ORF">AVDCRST_MAG53-3144</name>
</gene>
<evidence type="ECO:0000259" key="1">
    <source>
        <dbReference type="Pfam" id="PF00535"/>
    </source>
</evidence>
<feature type="domain" description="Glycosyltransferase 2-like" evidence="1">
    <location>
        <begin position="10"/>
        <end position="123"/>
    </location>
</feature>
<dbReference type="Gene3D" id="3.90.550.10">
    <property type="entry name" value="Spore Coat Polysaccharide Biosynthesis Protein SpsA, Chain A"/>
    <property type="match status" value="1"/>
</dbReference>
<sequence length="324" mass="36473">MLADDLEITLITYNRADALARALEQLAASPFADCRITVLDNCSTDHTPEVCTIFAERFEDLHVMRHVRNIGAEANYLRALETMTRPYGWVLCDDDDLDFSHCDDVIAAIEQGEVDVLSVGAPGREEWAGGRTTMGRLRDADFRVYSVFVFMPNTIYRTAAIDPAALLDGYRNIENLYPMFPFVRRLVERDAPVHVSLRMLVHRGGITVPVTPMYWFVRWVRCASTIPEQQDRRYLVWSAAPGRIAWLRTLAASILQEKLYRPQAVGGELWELLRLLRGGQRLALIALAPLALVPTPALAVAKRRLTGQEDVLTFGAAAPHEERP</sequence>
<dbReference type="InterPro" id="IPR029044">
    <property type="entry name" value="Nucleotide-diphossugar_trans"/>
</dbReference>
<dbReference type="EMBL" id="CADCVR010000097">
    <property type="protein sequence ID" value="CAA9518647.1"/>
    <property type="molecule type" value="Genomic_DNA"/>
</dbReference>
<dbReference type="InterPro" id="IPR001173">
    <property type="entry name" value="Glyco_trans_2-like"/>
</dbReference>
<name>A0A6J4TAY8_9ACTN</name>
<dbReference type="AlphaFoldDB" id="A0A6J4TAY8"/>
<dbReference type="Pfam" id="PF00535">
    <property type="entry name" value="Glycos_transf_2"/>
    <property type="match status" value="1"/>
</dbReference>
<evidence type="ECO:0000313" key="2">
    <source>
        <dbReference type="EMBL" id="CAA9518647.1"/>
    </source>
</evidence>
<dbReference type="SUPFAM" id="SSF53448">
    <property type="entry name" value="Nucleotide-diphospho-sugar transferases"/>
    <property type="match status" value="1"/>
</dbReference>
<reference evidence="2" key="1">
    <citation type="submission" date="2020-02" db="EMBL/GenBank/DDBJ databases">
        <authorList>
            <person name="Meier V. D."/>
        </authorList>
    </citation>
    <scope>NUCLEOTIDE SEQUENCE</scope>
    <source>
        <strain evidence="2">AVDCRST_MAG53</strain>
    </source>
</reference>